<protein>
    <submittedName>
        <fullName evidence="3">Acetyl esterase/lipase</fullName>
    </submittedName>
</protein>
<keyword evidence="1" id="KW-0378">Hydrolase</keyword>
<reference evidence="3 4" key="1">
    <citation type="submission" date="2018-08" db="EMBL/GenBank/DDBJ databases">
        <title>Genomic Encyclopedia of Archaeal and Bacterial Type Strains, Phase II (KMG-II): from individual species to whole genera.</title>
        <authorList>
            <person name="Goeker M."/>
        </authorList>
    </citation>
    <scope>NUCLEOTIDE SEQUENCE [LARGE SCALE GENOMIC DNA]</scope>
    <source>
        <strain evidence="3 4">DSM 45791</strain>
    </source>
</reference>
<evidence type="ECO:0000313" key="4">
    <source>
        <dbReference type="Proteomes" id="UP000256269"/>
    </source>
</evidence>
<dbReference type="OrthoDB" id="3209779at2"/>
<dbReference type="AlphaFoldDB" id="A0A3E0HIN8"/>
<dbReference type="PANTHER" id="PTHR48081">
    <property type="entry name" value="AB HYDROLASE SUPERFAMILY PROTEIN C4A8.06C"/>
    <property type="match status" value="1"/>
</dbReference>
<gene>
    <name evidence="3" type="ORF">BCF44_107353</name>
</gene>
<dbReference type="Gene3D" id="3.40.50.1820">
    <property type="entry name" value="alpha/beta hydrolase"/>
    <property type="match status" value="1"/>
</dbReference>
<comment type="caution">
    <text evidence="3">The sequence shown here is derived from an EMBL/GenBank/DDBJ whole genome shotgun (WGS) entry which is preliminary data.</text>
</comment>
<proteinExistence type="predicted"/>
<dbReference type="Pfam" id="PF07859">
    <property type="entry name" value="Abhydrolase_3"/>
    <property type="match status" value="1"/>
</dbReference>
<dbReference type="RefSeq" id="WP_116176340.1">
    <property type="nucleotide sequence ID" value="NZ_CP144375.1"/>
</dbReference>
<evidence type="ECO:0000313" key="3">
    <source>
        <dbReference type="EMBL" id="REH46220.1"/>
    </source>
</evidence>
<dbReference type="InterPro" id="IPR050300">
    <property type="entry name" value="GDXG_lipolytic_enzyme"/>
</dbReference>
<dbReference type="SUPFAM" id="SSF53474">
    <property type="entry name" value="alpha/beta-Hydrolases"/>
    <property type="match status" value="1"/>
</dbReference>
<sequence>MPGATDALDPELAAAFAAMPKAANGTLLDLSDIPGLRAQLRAATAQRPATPPDPRIAIQTLRIPRTDGTELEVVLYRPSDADRTRPALLWFHAGAQVLGDDAHGDDAYHTGLALELDCVLAAVVYRLAPETPAPGAAEDGYLAYTHLTRHAAEHRIDPDRIGLAGASGGGAPAAATALMVRDRHDPRPRLLSLLYPMLDDRIQTPSSTETAAEVVFTRRDCQLAWAAVLGDRRGTQDVHPYCAPGRATDLAGLPDTFIAAAQLDVLRDEGIDFARRLLAAGVPVNLHLYARAFHAWDRFAATSALARSFELTWRDFLRRHLHA</sequence>
<evidence type="ECO:0000256" key="1">
    <source>
        <dbReference type="ARBA" id="ARBA00022801"/>
    </source>
</evidence>
<dbReference type="InterPro" id="IPR029058">
    <property type="entry name" value="AB_hydrolase_fold"/>
</dbReference>
<dbReference type="InterPro" id="IPR013094">
    <property type="entry name" value="AB_hydrolase_3"/>
</dbReference>
<feature type="domain" description="Alpha/beta hydrolase fold-3" evidence="2">
    <location>
        <begin position="88"/>
        <end position="296"/>
    </location>
</feature>
<organism evidence="3 4">
    <name type="scientific">Kutzneria buriramensis</name>
    <dbReference type="NCBI Taxonomy" id="1045776"/>
    <lineage>
        <taxon>Bacteria</taxon>
        <taxon>Bacillati</taxon>
        <taxon>Actinomycetota</taxon>
        <taxon>Actinomycetes</taxon>
        <taxon>Pseudonocardiales</taxon>
        <taxon>Pseudonocardiaceae</taxon>
        <taxon>Kutzneria</taxon>
    </lineage>
</organism>
<dbReference type="Proteomes" id="UP000256269">
    <property type="component" value="Unassembled WGS sequence"/>
</dbReference>
<keyword evidence="4" id="KW-1185">Reference proteome</keyword>
<accession>A0A3E0HIN8</accession>
<dbReference type="PANTHER" id="PTHR48081:SF8">
    <property type="entry name" value="ALPHA_BETA HYDROLASE FOLD-3 DOMAIN-CONTAINING PROTEIN-RELATED"/>
    <property type="match status" value="1"/>
</dbReference>
<evidence type="ECO:0000259" key="2">
    <source>
        <dbReference type="Pfam" id="PF07859"/>
    </source>
</evidence>
<dbReference type="EMBL" id="QUNO01000007">
    <property type="protein sequence ID" value="REH46220.1"/>
    <property type="molecule type" value="Genomic_DNA"/>
</dbReference>
<dbReference type="GO" id="GO:0016787">
    <property type="term" value="F:hydrolase activity"/>
    <property type="evidence" value="ECO:0007669"/>
    <property type="project" value="UniProtKB-KW"/>
</dbReference>
<name>A0A3E0HIN8_9PSEU</name>